<feature type="region of interest" description="Disordered" evidence="1">
    <location>
        <begin position="1"/>
        <end position="58"/>
    </location>
</feature>
<accession>A0AA88IH06</accession>
<comment type="caution">
    <text evidence="2">The sequence shown here is derived from an EMBL/GenBank/DDBJ whole genome shotgun (WGS) entry which is preliminary data.</text>
</comment>
<protein>
    <submittedName>
        <fullName evidence="2">Uncharacterized protein</fullName>
    </submittedName>
</protein>
<keyword evidence="3" id="KW-1185">Reference proteome</keyword>
<sequence>MKPRLWTPSHRVLISSEKGSPALRRTTPAWPEPHRQASPPPAASPKLPGTGRQRFRPGWVPEDQCYDIASHPASAPGPARTGPIIWTQSLGVGHPVLHGGQSSDGTDGVDQETQNHVVMSKDDDLCLPVLKVSVD</sequence>
<dbReference type="Proteomes" id="UP001187415">
    <property type="component" value="Unassembled WGS sequence"/>
</dbReference>
<evidence type="ECO:0000313" key="3">
    <source>
        <dbReference type="Proteomes" id="UP001187415"/>
    </source>
</evidence>
<gene>
    <name evidence="2" type="ORF">Q5P01_000898</name>
</gene>
<reference evidence="2" key="1">
    <citation type="submission" date="2023-07" db="EMBL/GenBank/DDBJ databases">
        <title>Chromosome-level Genome Assembly of Striped Snakehead (Channa striata).</title>
        <authorList>
            <person name="Liu H."/>
        </authorList>
    </citation>
    <scope>NUCLEOTIDE SEQUENCE</scope>
    <source>
        <strain evidence="2">Gz</strain>
        <tissue evidence="2">Muscle</tissue>
    </source>
</reference>
<name>A0AA88IH06_CHASR</name>
<evidence type="ECO:0000256" key="1">
    <source>
        <dbReference type="SAM" id="MobiDB-lite"/>
    </source>
</evidence>
<proteinExistence type="predicted"/>
<organism evidence="2 3">
    <name type="scientific">Channa striata</name>
    <name type="common">Snakehead murrel</name>
    <name type="synonym">Ophicephalus striatus</name>
    <dbReference type="NCBI Taxonomy" id="64152"/>
    <lineage>
        <taxon>Eukaryota</taxon>
        <taxon>Metazoa</taxon>
        <taxon>Chordata</taxon>
        <taxon>Craniata</taxon>
        <taxon>Vertebrata</taxon>
        <taxon>Euteleostomi</taxon>
        <taxon>Actinopterygii</taxon>
        <taxon>Neopterygii</taxon>
        <taxon>Teleostei</taxon>
        <taxon>Neoteleostei</taxon>
        <taxon>Acanthomorphata</taxon>
        <taxon>Anabantaria</taxon>
        <taxon>Anabantiformes</taxon>
        <taxon>Channoidei</taxon>
        <taxon>Channidae</taxon>
        <taxon>Channa</taxon>
    </lineage>
</organism>
<dbReference type="EMBL" id="JAUPFM010000110">
    <property type="protein sequence ID" value="KAK2813060.1"/>
    <property type="molecule type" value="Genomic_DNA"/>
</dbReference>
<dbReference type="AlphaFoldDB" id="A0AA88IH06"/>
<evidence type="ECO:0000313" key="2">
    <source>
        <dbReference type="EMBL" id="KAK2813060.1"/>
    </source>
</evidence>